<dbReference type="InterPro" id="IPR036526">
    <property type="entry name" value="C-N_Hydrolase_sf"/>
</dbReference>
<dbReference type="SUPFAM" id="SSF56317">
    <property type="entry name" value="Carbon-nitrogen hydrolase"/>
    <property type="match status" value="1"/>
</dbReference>
<evidence type="ECO:0000313" key="2">
    <source>
        <dbReference type="EMBL" id="SEQ70892.1"/>
    </source>
</evidence>
<dbReference type="RefSeq" id="WP_092505329.1">
    <property type="nucleotide sequence ID" value="NZ_FOEH01000005.1"/>
</dbReference>
<organism evidence="2 3">
    <name type="scientific">Virgibacillus subterraneus</name>
    <dbReference type="NCBI Taxonomy" id="621109"/>
    <lineage>
        <taxon>Bacteria</taxon>
        <taxon>Bacillati</taxon>
        <taxon>Bacillota</taxon>
        <taxon>Bacilli</taxon>
        <taxon>Bacillales</taxon>
        <taxon>Bacillaceae</taxon>
        <taxon>Virgibacillus</taxon>
    </lineage>
</organism>
<proteinExistence type="predicted"/>
<feature type="domain" description="CN hydrolase" evidence="1">
    <location>
        <begin position="1"/>
        <end position="211"/>
    </location>
</feature>
<reference evidence="2 3" key="1">
    <citation type="submission" date="2016-10" db="EMBL/GenBank/DDBJ databases">
        <authorList>
            <person name="Varghese N."/>
            <person name="Submissions S."/>
        </authorList>
    </citation>
    <scope>NUCLEOTIDE SEQUENCE [LARGE SCALE GENOMIC DNA]</scope>
    <source>
        <strain evidence="2 3">CGMCC 1.7734</strain>
    </source>
</reference>
<sequence>MKILIGQPKREKDLRQLETEIENNSSVDLILYPESYFQESYLEKVSQLAKTYNTVIVTGYKDKQDLDRVLIINNEGEVILERAKTPEEGELYTPSITEYNGITYGYLLCREVFQGLEGLKNEISLDIIFNPIGVGMFSEEQYSDWSGEAKKIAVQHKSLVLGASHADGSYRNCGFSIPIAYCFDENGEAILLSRDDTRTRILDTVTKTVEIIEYPVKTK</sequence>
<comment type="caution">
    <text evidence="2">The sequence shown here is derived from an EMBL/GenBank/DDBJ whole genome shotgun (WGS) entry which is preliminary data.</text>
</comment>
<dbReference type="Proteomes" id="UP000198733">
    <property type="component" value="Unassembled WGS sequence"/>
</dbReference>
<dbReference type="EMBL" id="FOEH01000005">
    <property type="protein sequence ID" value="SEQ70892.1"/>
    <property type="molecule type" value="Genomic_DNA"/>
</dbReference>
<keyword evidence="3" id="KW-1185">Reference proteome</keyword>
<protein>
    <recommendedName>
        <fullName evidence="1">CN hydrolase domain-containing protein</fullName>
    </recommendedName>
</protein>
<dbReference type="PROSITE" id="PS50263">
    <property type="entry name" value="CN_HYDROLASE"/>
    <property type="match status" value="1"/>
</dbReference>
<accession>A0A1H9I8M2</accession>
<evidence type="ECO:0000313" key="3">
    <source>
        <dbReference type="Proteomes" id="UP000198733"/>
    </source>
</evidence>
<evidence type="ECO:0000259" key="1">
    <source>
        <dbReference type="PROSITE" id="PS50263"/>
    </source>
</evidence>
<dbReference type="Gene3D" id="3.60.110.10">
    <property type="entry name" value="Carbon-nitrogen hydrolase"/>
    <property type="match status" value="1"/>
</dbReference>
<dbReference type="InterPro" id="IPR003010">
    <property type="entry name" value="C-N_Hydrolase"/>
</dbReference>
<gene>
    <name evidence="2" type="ORF">SAMN05216232_3086</name>
</gene>
<name>A0A1H9I8M2_9BACI</name>